<dbReference type="GO" id="GO:0022857">
    <property type="term" value="F:transmembrane transporter activity"/>
    <property type="evidence" value="ECO:0007669"/>
    <property type="project" value="InterPro"/>
</dbReference>
<feature type="transmembrane region" description="Helical" evidence="6">
    <location>
        <begin position="176"/>
        <end position="197"/>
    </location>
</feature>
<protein>
    <submittedName>
        <fullName evidence="8">MFS general substrate transporter</fullName>
    </submittedName>
</protein>
<comment type="caution">
    <text evidence="8">The sequence shown here is derived from an EMBL/GenBank/DDBJ whole genome shotgun (WGS) entry which is preliminary data.</text>
</comment>
<sequence length="622" mass="68521">MGSTASRPQIPDNLTTRDQKRVFIRRYIDAHGFRWLVYLVAASGFLTDSYNLFATNAILPSLAFVYWPDEMDGWRESLINCMTLGGSLIGQLLFGFLADKYGRTRLYGIELVIVGFTTIALAASSTGFGNSIAVLPWIVSMRFLMGVGIGAEASYPLSASICTEWASTKARARMMVAVFLMQPVGQLISQLVAYGVLLGYNNSYDLRSCKSPSEGECGRVVDIIWRWVAAVGAIPALVAIIFRFQIQDPGLYDLDVKDDGTRAVQNTMMLYRYRRVSTVVSNSADEPQMEELGRDASVNPPQPNGAAIQHRHEQESELPEQFSWDDISDYFLKQGNWRSLAGTSMCWFLLDIAFYGLGMGNPSTLAKLWTYYQAGEPLGDVPSWNPNAARPHASIFDALRDNAVQNLITVCIGSVSGCVLLLMIIDYVPRKQFLMYSCLWLAALFFITGGSFFAVFHNDLHAVSIVLVALCHFSFNLGPNTLTFLIPAEIFPTRYRATCHGIAAAAGKLGSVIVQASLPTWRVDGVSVSNPNSSGLGWVFILYGFVMGIAAVFAWAWIPSLQHPRGADGSGTRGSLKLPSKTLETLGEGLIKSREEGEILGMRARLRIRFARRSGEIREVHG</sequence>
<feature type="transmembrane region" description="Helical" evidence="6">
    <location>
        <begin position="433"/>
        <end position="456"/>
    </location>
</feature>
<dbReference type="Proteomes" id="UP001302812">
    <property type="component" value="Unassembled WGS sequence"/>
</dbReference>
<feature type="transmembrane region" description="Helical" evidence="6">
    <location>
        <begin position="223"/>
        <end position="242"/>
    </location>
</feature>
<feature type="transmembrane region" description="Helical" evidence="6">
    <location>
        <begin position="35"/>
        <end position="57"/>
    </location>
</feature>
<dbReference type="Gene3D" id="1.20.1250.20">
    <property type="entry name" value="MFS general substrate transporter like domains"/>
    <property type="match status" value="2"/>
</dbReference>
<dbReference type="InterPro" id="IPR036259">
    <property type="entry name" value="MFS_trans_sf"/>
</dbReference>
<dbReference type="SUPFAM" id="SSF103473">
    <property type="entry name" value="MFS general substrate transporter"/>
    <property type="match status" value="1"/>
</dbReference>
<feature type="transmembrane region" description="Helical" evidence="6">
    <location>
        <begin position="538"/>
        <end position="558"/>
    </location>
</feature>
<dbReference type="Pfam" id="PF07690">
    <property type="entry name" value="MFS_1"/>
    <property type="match status" value="1"/>
</dbReference>
<feature type="transmembrane region" description="Helical" evidence="6">
    <location>
        <begin position="497"/>
        <end position="518"/>
    </location>
</feature>
<evidence type="ECO:0000259" key="7">
    <source>
        <dbReference type="PROSITE" id="PS50850"/>
    </source>
</evidence>
<dbReference type="InterPro" id="IPR011701">
    <property type="entry name" value="MFS"/>
</dbReference>
<name>A0AAN6YTG2_9PEZI</name>
<accession>A0AAN6YTG2</accession>
<feature type="transmembrane region" description="Helical" evidence="6">
    <location>
        <begin position="407"/>
        <end position="428"/>
    </location>
</feature>
<reference evidence="8" key="1">
    <citation type="journal article" date="2023" name="Mol. Phylogenet. Evol.">
        <title>Genome-scale phylogeny and comparative genomics of the fungal order Sordariales.</title>
        <authorList>
            <person name="Hensen N."/>
            <person name="Bonometti L."/>
            <person name="Westerberg I."/>
            <person name="Brannstrom I.O."/>
            <person name="Guillou S."/>
            <person name="Cros-Aarteil S."/>
            <person name="Calhoun S."/>
            <person name="Haridas S."/>
            <person name="Kuo A."/>
            <person name="Mondo S."/>
            <person name="Pangilinan J."/>
            <person name="Riley R."/>
            <person name="LaButti K."/>
            <person name="Andreopoulos B."/>
            <person name="Lipzen A."/>
            <person name="Chen C."/>
            <person name="Yan M."/>
            <person name="Daum C."/>
            <person name="Ng V."/>
            <person name="Clum A."/>
            <person name="Steindorff A."/>
            <person name="Ohm R.A."/>
            <person name="Martin F."/>
            <person name="Silar P."/>
            <person name="Natvig D.O."/>
            <person name="Lalanne C."/>
            <person name="Gautier V."/>
            <person name="Ament-Velasquez S.L."/>
            <person name="Kruys A."/>
            <person name="Hutchinson M.I."/>
            <person name="Powell A.J."/>
            <person name="Barry K."/>
            <person name="Miller A.N."/>
            <person name="Grigoriev I.V."/>
            <person name="Debuchy R."/>
            <person name="Gladieux P."/>
            <person name="Hiltunen Thoren M."/>
            <person name="Johannesson H."/>
        </authorList>
    </citation>
    <scope>NUCLEOTIDE SEQUENCE</scope>
    <source>
        <strain evidence="8">CBS 508.74</strain>
    </source>
</reference>
<evidence type="ECO:0000256" key="5">
    <source>
        <dbReference type="SAM" id="MobiDB-lite"/>
    </source>
</evidence>
<feature type="domain" description="Major facilitator superfamily (MFS) profile" evidence="7">
    <location>
        <begin position="37"/>
        <end position="562"/>
    </location>
</feature>
<keyword evidence="3 6" id="KW-1133">Transmembrane helix</keyword>
<gene>
    <name evidence="8" type="ORF">N656DRAFT_806179</name>
</gene>
<evidence type="ECO:0000256" key="2">
    <source>
        <dbReference type="ARBA" id="ARBA00022692"/>
    </source>
</evidence>
<feature type="transmembrane region" description="Helical" evidence="6">
    <location>
        <begin position="77"/>
        <end position="97"/>
    </location>
</feature>
<evidence type="ECO:0000256" key="3">
    <source>
        <dbReference type="ARBA" id="ARBA00022989"/>
    </source>
</evidence>
<keyword evidence="4 6" id="KW-0472">Membrane</keyword>
<feature type="transmembrane region" description="Helical" evidence="6">
    <location>
        <begin position="134"/>
        <end position="155"/>
    </location>
</feature>
<dbReference type="PANTHER" id="PTHR24064">
    <property type="entry name" value="SOLUTE CARRIER FAMILY 22 MEMBER"/>
    <property type="match status" value="1"/>
</dbReference>
<evidence type="ECO:0000256" key="1">
    <source>
        <dbReference type="ARBA" id="ARBA00004141"/>
    </source>
</evidence>
<dbReference type="InterPro" id="IPR020846">
    <property type="entry name" value="MFS_dom"/>
</dbReference>
<reference evidence="8" key="2">
    <citation type="submission" date="2023-05" db="EMBL/GenBank/DDBJ databases">
        <authorList>
            <consortium name="Lawrence Berkeley National Laboratory"/>
            <person name="Steindorff A."/>
            <person name="Hensen N."/>
            <person name="Bonometti L."/>
            <person name="Westerberg I."/>
            <person name="Brannstrom I.O."/>
            <person name="Guillou S."/>
            <person name="Cros-Aarteil S."/>
            <person name="Calhoun S."/>
            <person name="Haridas S."/>
            <person name="Kuo A."/>
            <person name="Mondo S."/>
            <person name="Pangilinan J."/>
            <person name="Riley R."/>
            <person name="Labutti K."/>
            <person name="Andreopoulos B."/>
            <person name="Lipzen A."/>
            <person name="Chen C."/>
            <person name="Yanf M."/>
            <person name="Daum C."/>
            <person name="Ng V."/>
            <person name="Clum A."/>
            <person name="Ohm R."/>
            <person name="Martin F."/>
            <person name="Silar P."/>
            <person name="Natvig D."/>
            <person name="Lalanne C."/>
            <person name="Gautier V."/>
            <person name="Ament-Velasquez S.L."/>
            <person name="Kruys A."/>
            <person name="Hutchinson M.I."/>
            <person name="Powell A.J."/>
            <person name="Barry K."/>
            <person name="Miller A.N."/>
            <person name="Grigoriev I.V."/>
            <person name="Debuchy R."/>
            <person name="Gladieux P."/>
            <person name="Thoren M.H."/>
            <person name="Johannesson H."/>
        </authorList>
    </citation>
    <scope>NUCLEOTIDE SEQUENCE</scope>
    <source>
        <strain evidence="8">CBS 508.74</strain>
    </source>
</reference>
<feature type="transmembrane region" description="Helical" evidence="6">
    <location>
        <begin position="462"/>
        <end position="485"/>
    </location>
</feature>
<evidence type="ECO:0000313" key="9">
    <source>
        <dbReference type="Proteomes" id="UP001302812"/>
    </source>
</evidence>
<organism evidence="8 9">
    <name type="scientific">Canariomyces notabilis</name>
    <dbReference type="NCBI Taxonomy" id="2074819"/>
    <lineage>
        <taxon>Eukaryota</taxon>
        <taxon>Fungi</taxon>
        <taxon>Dikarya</taxon>
        <taxon>Ascomycota</taxon>
        <taxon>Pezizomycotina</taxon>
        <taxon>Sordariomycetes</taxon>
        <taxon>Sordariomycetidae</taxon>
        <taxon>Sordariales</taxon>
        <taxon>Chaetomiaceae</taxon>
        <taxon>Canariomyces</taxon>
    </lineage>
</organism>
<evidence type="ECO:0000256" key="4">
    <source>
        <dbReference type="ARBA" id="ARBA00023136"/>
    </source>
</evidence>
<dbReference type="RefSeq" id="XP_064670199.1">
    <property type="nucleotide sequence ID" value="XM_064818342.1"/>
</dbReference>
<dbReference type="GO" id="GO:0016020">
    <property type="term" value="C:membrane"/>
    <property type="evidence" value="ECO:0007669"/>
    <property type="project" value="UniProtKB-SubCell"/>
</dbReference>
<feature type="region of interest" description="Disordered" evidence="5">
    <location>
        <begin position="284"/>
        <end position="312"/>
    </location>
</feature>
<dbReference type="AlphaFoldDB" id="A0AAN6YTG2"/>
<keyword evidence="2 6" id="KW-0812">Transmembrane</keyword>
<dbReference type="EMBL" id="MU853342">
    <property type="protein sequence ID" value="KAK4112629.1"/>
    <property type="molecule type" value="Genomic_DNA"/>
</dbReference>
<evidence type="ECO:0000256" key="6">
    <source>
        <dbReference type="SAM" id="Phobius"/>
    </source>
</evidence>
<proteinExistence type="predicted"/>
<dbReference type="PROSITE" id="PS50850">
    <property type="entry name" value="MFS"/>
    <property type="match status" value="1"/>
</dbReference>
<evidence type="ECO:0000313" key="8">
    <source>
        <dbReference type="EMBL" id="KAK4112629.1"/>
    </source>
</evidence>
<feature type="transmembrane region" description="Helical" evidence="6">
    <location>
        <begin position="340"/>
        <end position="358"/>
    </location>
</feature>
<dbReference type="GeneID" id="89942468"/>
<keyword evidence="9" id="KW-1185">Reference proteome</keyword>
<comment type="subcellular location">
    <subcellularLocation>
        <location evidence="1">Membrane</location>
        <topology evidence="1">Multi-pass membrane protein</topology>
    </subcellularLocation>
</comment>
<feature type="transmembrane region" description="Helical" evidence="6">
    <location>
        <begin position="109"/>
        <end position="128"/>
    </location>
</feature>